<feature type="region of interest" description="Disordered" evidence="1">
    <location>
        <begin position="1"/>
        <end position="31"/>
    </location>
</feature>
<gene>
    <name evidence="3" type="ORF">N8I77_009568</name>
</gene>
<keyword evidence="4" id="KW-1185">Reference proteome</keyword>
<feature type="domain" description="Heterokaryon incompatibility" evidence="2">
    <location>
        <begin position="297"/>
        <end position="464"/>
    </location>
</feature>
<organism evidence="3 4">
    <name type="scientific">Phomopsis amygdali</name>
    <name type="common">Fusicoccum amygdali</name>
    <dbReference type="NCBI Taxonomy" id="1214568"/>
    <lineage>
        <taxon>Eukaryota</taxon>
        <taxon>Fungi</taxon>
        <taxon>Dikarya</taxon>
        <taxon>Ascomycota</taxon>
        <taxon>Pezizomycotina</taxon>
        <taxon>Sordariomycetes</taxon>
        <taxon>Sordariomycetidae</taxon>
        <taxon>Diaporthales</taxon>
        <taxon>Diaporthaceae</taxon>
        <taxon>Diaporthe</taxon>
    </lineage>
</organism>
<evidence type="ECO:0000313" key="3">
    <source>
        <dbReference type="EMBL" id="KAK2603085.1"/>
    </source>
</evidence>
<evidence type="ECO:0000313" key="4">
    <source>
        <dbReference type="Proteomes" id="UP001265746"/>
    </source>
</evidence>
<dbReference type="Proteomes" id="UP001265746">
    <property type="component" value="Unassembled WGS sequence"/>
</dbReference>
<evidence type="ECO:0000259" key="2">
    <source>
        <dbReference type="Pfam" id="PF06985"/>
    </source>
</evidence>
<dbReference type="Pfam" id="PF06985">
    <property type="entry name" value="HET"/>
    <property type="match status" value="1"/>
</dbReference>
<dbReference type="PANTHER" id="PTHR33112">
    <property type="entry name" value="DOMAIN PROTEIN, PUTATIVE-RELATED"/>
    <property type="match status" value="1"/>
</dbReference>
<comment type="caution">
    <text evidence="3">The sequence shown here is derived from an EMBL/GenBank/DDBJ whole genome shotgun (WGS) entry which is preliminary data.</text>
</comment>
<sequence length="748" mass="84037">MSSLLRELTESESPDSSDDGMSNSEEDGSTDSYICDVCSGFGERGHPRAIFNLNSNDVPDEKRYTYFYFHYPNPVLLADSANNGCQICQLIMSDIRDLWNIQLDHLSWEDVQEEVQDLENKRLATWANLMQDDITNFDPDQDAARLAKRIEAARLDGHSMLPSSAVHGKGRICLMVFCKNDQKSLRNISGVQTAQIEIVDDPLGSKSKSQGLAFLSTPPDRLDPGLLHRPTSDVFSREHLELVDRWIYECSTEHEACGRVGPLQHLPTRVLKILPSATTSDVEMVRLVETGGAVGCYAALSYCWGLTPQVEKTTTSNLHSHLDGISLQILPKTIADAIRLCCKLGFDYVWVDALCIIQDDYEDWTREAARMSEVYGNSALTIVPSIVRDSSESFVEARRAGGFPIEIITELPYTDSESGLAGSLWFGDYLTWDNSWALEKDWESINTEKREPYEWLGRAWCFQEWILSPRILHIHNMTLWDCFQGYANEVTARHVGPTMLRRDLLGSGSSTTWSSIVAEFTSRAITRASDRLPALAGLAAMYARATGRSTYLAGIWFEDLPAALLWSGWTDDSSVGKLDCPSFTWVSADRAVGFYGPDVVYSQGDFEIKTRAVAWSCSDHGHPTYTSRGFTVEFEGPLGLVTGLMPSWSLRPLYNQWTLVLDRQGTCTEENPAVSKLYLMLIMGGRTESGLYEYQSLVLRKFEEENDVNCFQRLGRAYLKLEEGQAPPDMPPATPECAVWERSRFRLK</sequence>
<feature type="compositionally biased region" description="Acidic residues" evidence="1">
    <location>
        <begin position="10"/>
        <end position="29"/>
    </location>
</feature>
<reference evidence="3" key="1">
    <citation type="submission" date="2023-06" db="EMBL/GenBank/DDBJ databases">
        <authorList>
            <person name="Noh H."/>
        </authorList>
    </citation>
    <scope>NUCLEOTIDE SEQUENCE</scope>
    <source>
        <strain evidence="3">DUCC20226</strain>
    </source>
</reference>
<proteinExistence type="predicted"/>
<dbReference type="PANTHER" id="PTHR33112:SF16">
    <property type="entry name" value="HETEROKARYON INCOMPATIBILITY DOMAIN-CONTAINING PROTEIN"/>
    <property type="match status" value="1"/>
</dbReference>
<accession>A0AAD9SBK2</accession>
<dbReference type="EMBL" id="JAUJFL010000005">
    <property type="protein sequence ID" value="KAK2603085.1"/>
    <property type="molecule type" value="Genomic_DNA"/>
</dbReference>
<dbReference type="InterPro" id="IPR010730">
    <property type="entry name" value="HET"/>
</dbReference>
<evidence type="ECO:0000256" key="1">
    <source>
        <dbReference type="SAM" id="MobiDB-lite"/>
    </source>
</evidence>
<dbReference type="AlphaFoldDB" id="A0AAD9SBK2"/>
<protein>
    <recommendedName>
        <fullName evidence="2">Heterokaryon incompatibility domain-containing protein</fullName>
    </recommendedName>
</protein>
<name>A0AAD9SBK2_PHOAM</name>